<dbReference type="Pfam" id="PF13439">
    <property type="entry name" value="Glyco_transf_4"/>
    <property type="match status" value="1"/>
</dbReference>
<dbReference type="STRING" id="28034.BFX07_09725"/>
<dbReference type="OrthoDB" id="9804196at2"/>
<dbReference type="PANTHER" id="PTHR45947">
    <property type="entry name" value="SULFOQUINOVOSYL TRANSFERASE SQD2"/>
    <property type="match status" value="1"/>
</dbReference>
<dbReference type="InterPro" id="IPR050194">
    <property type="entry name" value="Glycosyltransferase_grp1"/>
</dbReference>
<evidence type="ECO:0000313" key="2">
    <source>
        <dbReference type="EMBL" id="SMC03838.1"/>
    </source>
</evidence>
<sequence>MDKPRVIMQIAGSLGIGGAERVAMALAQYGRQQGLKSVYVAATNHRNRAAFRQQLREKGVLVFELGGSLRTKWRVMRSIAALTRPDLIHAHTELPELLSLAAKMAVPEAQLVRTLHNSVHWPGHKLLGQGVDFLYQWWDGHQFACSSEVAKVGDEVILNGIPWSWCYPRKKTGAVVFVGRMEPQKNPGAVIQIVDHARKQGYPLELTMIGDGQLKDALMAHYQDSWIHWLGAVDDPRPYLAQAQVVLFASHFEGFPLVVLEALTTLTWVLAPDMAGFRHLPWVFCYPRNDLTQAALGLVSLLNQDLGPLYDWRQVYRDQYADEVMLARYFHAYGQLLATRRSHTSQGGRLAHEQNAVSFRSRK</sequence>
<dbReference type="RefSeq" id="WP_084661062.1">
    <property type="nucleotide sequence ID" value="NZ_FWWY01000001.1"/>
</dbReference>
<dbReference type="PANTHER" id="PTHR45947:SF3">
    <property type="entry name" value="SULFOQUINOVOSYL TRANSFERASE SQD2"/>
    <property type="match status" value="1"/>
</dbReference>
<dbReference type="AlphaFoldDB" id="A0A1W1WBZ4"/>
<dbReference type="Pfam" id="PF13692">
    <property type="entry name" value="Glyco_trans_1_4"/>
    <property type="match status" value="1"/>
</dbReference>
<keyword evidence="3" id="KW-1185">Reference proteome</keyword>
<feature type="domain" description="Glycosyltransferase subfamily 4-like N-terminal" evidence="1">
    <location>
        <begin position="16"/>
        <end position="139"/>
    </location>
</feature>
<proteinExistence type="predicted"/>
<evidence type="ECO:0000259" key="1">
    <source>
        <dbReference type="Pfam" id="PF13439"/>
    </source>
</evidence>
<keyword evidence="2" id="KW-0808">Transferase</keyword>
<dbReference type="InterPro" id="IPR028098">
    <property type="entry name" value="Glyco_trans_4-like_N"/>
</dbReference>
<dbReference type="EMBL" id="FWWY01000001">
    <property type="protein sequence ID" value="SMC03838.1"/>
    <property type="molecule type" value="Genomic_DNA"/>
</dbReference>
<evidence type="ECO:0000313" key="3">
    <source>
        <dbReference type="Proteomes" id="UP000192660"/>
    </source>
</evidence>
<gene>
    <name evidence="2" type="ORF">SAMN00768000_1302</name>
</gene>
<protein>
    <submittedName>
        <fullName evidence="2">Glycosyltransferase involved in cell wall bisynthesis</fullName>
    </submittedName>
</protein>
<dbReference type="Proteomes" id="UP000192660">
    <property type="component" value="Unassembled WGS sequence"/>
</dbReference>
<reference evidence="3" key="1">
    <citation type="submission" date="2017-04" db="EMBL/GenBank/DDBJ databases">
        <authorList>
            <person name="Varghese N."/>
            <person name="Submissions S."/>
        </authorList>
    </citation>
    <scope>NUCLEOTIDE SEQUENCE [LARGE SCALE GENOMIC DNA]</scope>
    <source>
        <strain evidence="3">DSM 9293</strain>
    </source>
</reference>
<dbReference type="GO" id="GO:0016757">
    <property type="term" value="F:glycosyltransferase activity"/>
    <property type="evidence" value="ECO:0007669"/>
    <property type="project" value="TreeGrafter"/>
</dbReference>
<dbReference type="Gene3D" id="3.40.50.2000">
    <property type="entry name" value="Glycogen Phosphorylase B"/>
    <property type="match status" value="2"/>
</dbReference>
<accession>A0A1W1WBZ4</accession>
<organism evidence="2 3">
    <name type="scientific">Sulfobacillus thermosulfidooxidans (strain DSM 9293 / VKM B-1269 / AT-1)</name>
    <dbReference type="NCBI Taxonomy" id="929705"/>
    <lineage>
        <taxon>Bacteria</taxon>
        <taxon>Bacillati</taxon>
        <taxon>Bacillota</taxon>
        <taxon>Clostridia</taxon>
        <taxon>Eubacteriales</taxon>
        <taxon>Clostridiales Family XVII. Incertae Sedis</taxon>
        <taxon>Sulfobacillus</taxon>
    </lineage>
</organism>
<dbReference type="SUPFAM" id="SSF53756">
    <property type="entry name" value="UDP-Glycosyltransferase/glycogen phosphorylase"/>
    <property type="match status" value="1"/>
</dbReference>
<name>A0A1W1WBZ4_SULTA</name>